<dbReference type="OrthoDB" id="7565578at2"/>
<accession>A0A1D8A9C1</accession>
<organism evidence="2 3">
    <name type="scientific">Novosphingobium resinovorum</name>
    <dbReference type="NCBI Taxonomy" id="158500"/>
    <lineage>
        <taxon>Bacteria</taxon>
        <taxon>Pseudomonadati</taxon>
        <taxon>Pseudomonadota</taxon>
        <taxon>Alphaproteobacteria</taxon>
        <taxon>Sphingomonadales</taxon>
        <taxon>Sphingomonadaceae</taxon>
        <taxon>Novosphingobium</taxon>
    </lineage>
</organism>
<gene>
    <name evidence="2" type="ORF">BES08_15065</name>
</gene>
<protein>
    <recommendedName>
        <fullName evidence="4">Outer membrane protein beta-barrel domain-containing protein</fullName>
    </recommendedName>
</protein>
<keyword evidence="3" id="KW-1185">Reference proteome</keyword>
<dbReference type="SUPFAM" id="SSF56935">
    <property type="entry name" value="Porins"/>
    <property type="match status" value="1"/>
</dbReference>
<feature type="chain" id="PRO_5009104808" description="Outer membrane protein beta-barrel domain-containing protein" evidence="1">
    <location>
        <begin position="21"/>
        <end position="376"/>
    </location>
</feature>
<dbReference type="AlphaFoldDB" id="A0A1D8A9C1"/>
<dbReference type="KEGG" id="nre:BES08_15065"/>
<proteinExistence type="predicted"/>
<feature type="signal peptide" evidence="1">
    <location>
        <begin position="1"/>
        <end position="20"/>
    </location>
</feature>
<sequence>MLLLAVAPSTLGLASTDAAAQEQPPYIEFDMTGFTGRNPFLTTDDRKMTSGGEVSAQGSAGIRIDPKTTLDLDGKLAYRRYSRRYGDFVTGYARTAIDYRGSERFSARTEGGFERLLPLEGGTGSIDAAIDPVSLQERYELKQSMRWRPDQYMTVSGEAAWSRLSPQGSLLLRRTDATSFGLGLERRLSGTSWVGLGGMATFSKSADRSESDSAIFVLKAGSRIAPNLSIQAETGVSKITRREPGRPNENNPFQLTTALSVCYDPRRLRVCIEGRISPVVTSFGGIQREKVLTTTFDFQTSDRGRLSASGEYRSVPSPTFGSDAKIVRLSTTYEHRLDDRFRLHIGADYDRRTGMTTQTQKSWTIRAGVTFRIPSR</sequence>
<evidence type="ECO:0000313" key="3">
    <source>
        <dbReference type="Proteomes" id="UP000094626"/>
    </source>
</evidence>
<name>A0A1D8A9C1_9SPHN</name>
<keyword evidence="1" id="KW-0732">Signal</keyword>
<dbReference type="EMBL" id="CP017075">
    <property type="protein sequence ID" value="AOR78711.1"/>
    <property type="molecule type" value="Genomic_DNA"/>
</dbReference>
<evidence type="ECO:0000256" key="1">
    <source>
        <dbReference type="SAM" id="SignalP"/>
    </source>
</evidence>
<reference evidence="3" key="1">
    <citation type="journal article" date="2017" name="J. Biotechnol.">
        <title>Complete genome sequence of Novosphingobium resinovorum SA1, a versatile xenobiotic-degrading bacterium capable of utilizing sulfanilic acid.</title>
        <authorList>
            <person name="Hegedus B."/>
            <person name="Kos P.B."/>
            <person name="Balint B."/>
            <person name="Maroti G."/>
            <person name="Gan H.M."/>
            <person name="Perei K."/>
            <person name="Rakhely G."/>
        </authorList>
    </citation>
    <scope>NUCLEOTIDE SEQUENCE [LARGE SCALE GENOMIC DNA]</scope>
    <source>
        <strain evidence="3">SA1</strain>
    </source>
</reference>
<evidence type="ECO:0000313" key="2">
    <source>
        <dbReference type="EMBL" id="AOR78711.1"/>
    </source>
</evidence>
<evidence type="ECO:0008006" key="4">
    <source>
        <dbReference type="Google" id="ProtNLM"/>
    </source>
</evidence>
<dbReference type="Proteomes" id="UP000094626">
    <property type="component" value="Chromosome"/>
</dbReference>